<sequence>MLIENSSDLIQSVEQAQLPSGKPADLATLVNGQVLVVSEDALAVYRSVADVSDELGNGLRASVSIPSAYTLPVQTQAFIQEHRAGYVGLSDGRVLLITLNDVQMFPSKQDALRNQNEVVRLPLG</sequence>
<organism evidence="1 2">
    <name type="scientific">Bacterioplanoides pacificum</name>
    <dbReference type="NCBI Taxonomy" id="1171596"/>
    <lineage>
        <taxon>Bacteria</taxon>
        <taxon>Pseudomonadati</taxon>
        <taxon>Pseudomonadota</taxon>
        <taxon>Gammaproteobacteria</taxon>
        <taxon>Oceanospirillales</taxon>
        <taxon>Oceanospirillaceae</taxon>
        <taxon>Bacterioplanoides</taxon>
    </lineage>
</organism>
<dbReference type="RefSeq" id="WP_376867975.1">
    <property type="nucleotide sequence ID" value="NZ_JBHRYB010000015.1"/>
</dbReference>
<proteinExistence type="predicted"/>
<comment type="caution">
    <text evidence="1">The sequence shown here is derived from an EMBL/GenBank/DDBJ whole genome shotgun (WGS) entry which is preliminary data.</text>
</comment>
<protein>
    <submittedName>
        <fullName evidence="1">Uncharacterized protein</fullName>
    </submittedName>
</protein>
<dbReference type="EMBL" id="JBHRYB010000015">
    <property type="protein sequence ID" value="MFC3681524.1"/>
    <property type="molecule type" value="Genomic_DNA"/>
</dbReference>
<gene>
    <name evidence="1" type="ORF">ACFOMG_15575</name>
</gene>
<evidence type="ECO:0000313" key="2">
    <source>
        <dbReference type="Proteomes" id="UP001595722"/>
    </source>
</evidence>
<reference evidence="2" key="1">
    <citation type="journal article" date="2019" name="Int. J. Syst. Evol. Microbiol.">
        <title>The Global Catalogue of Microorganisms (GCM) 10K type strain sequencing project: providing services to taxonomists for standard genome sequencing and annotation.</title>
        <authorList>
            <consortium name="The Broad Institute Genomics Platform"/>
            <consortium name="The Broad Institute Genome Sequencing Center for Infectious Disease"/>
            <person name="Wu L."/>
            <person name="Ma J."/>
        </authorList>
    </citation>
    <scope>NUCLEOTIDE SEQUENCE [LARGE SCALE GENOMIC DNA]</scope>
    <source>
        <strain evidence="2">KCTC 42424</strain>
    </source>
</reference>
<accession>A0ABV7VVE1</accession>
<keyword evidence="2" id="KW-1185">Reference proteome</keyword>
<dbReference type="Proteomes" id="UP001595722">
    <property type="component" value="Unassembled WGS sequence"/>
</dbReference>
<name>A0ABV7VVE1_9GAMM</name>
<evidence type="ECO:0000313" key="1">
    <source>
        <dbReference type="EMBL" id="MFC3681524.1"/>
    </source>
</evidence>